<dbReference type="PANTHER" id="PTHR30558">
    <property type="entry name" value="EXBD MEMBRANE COMPONENT OF PMF-DRIVEN MACROMOLECULE IMPORT SYSTEM"/>
    <property type="match status" value="1"/>
</dbReference>
<accession>A0A0U3SCY8</accession>
<dbReference type="GO" id="GO:0015031">
    <property type="term" value="P:protein transport"/>
    <property type="evidence" value="ECO:0007669"/>
    <property type="project" value="UniProtKB-KW"/>
</dbReference>
<keyword evidence="6" id="KW-0472">Membrane</keyword>
<dbReference type="PANTHER" id="PTHR30558:SF3">
    <property type="entry name" value="BIOPOLYMER TRANSPORT PROTEIN EXBD-RELATED"/>
    <property type="match status" value="1"/>
</dbReference>
<evidence type="ECO:0000256" key="3">
    <source>
        <dbReference type="ARBA" id="ARBA00022475"/>
    </source>
</evidence>
<evidence type="ECO:0000256" key="7">
    <source>
        <dbReference type="RuleBase" id="RU003879"/>
    </source>
</evidence>
<keyword evidence="5" id="KW-1133">Transmembrane helix</keyword>
<protein>
    <submittedName>
        <fullName evidence="8">Biopolymer transporter ExbD</fullName>
    </submittedName>
</protein>
<dbReference type="GO" id="GO:0005886">
    <property type="term" value="C:plasma membrane"/>
    <property type="evidence" value="ECO:0007669"/>
    <property type="project" value="UniProtKB-SubCell"/>
</dbReference>
<evidence type="ECO:0000256" key="1">
    <source>
        <dbReference type="ARBA" id="ARBA00004162"/>
    </source>
</evidence>
<dbReference type="InterPro" id="IPR003400">
    <property type="entry name" value="ExbD"/>
</dbReference>
<dbReference type="AlphaFoldDB" id="A0A0U3SCY8"/>
<evidence type="ECO:0000313" key="9">
    <source>
        <dbReference type="Proteomes" id="UP000059542"/>
    </source>
</evidence>
<keyword evidence="3" id="KW-1003">Cell membrane</keyword>
<name>A0A0U3SCY8_9BACT</name>
<gene>
    <name evidence="8" type="ORF">AUC43_02245</name>
</gene>
<dbReference type="Proteomes" id="UP000059542">
    <property type="component" value="Chromosome"/>
</dbReference>
<reference evidence="8 9" key="1">
    <citation type="submission" date="2015-12" db="EMBL/GenBank/DDBJ databases">
        <authorList>
            <person name="Shamseldin A."/>
            <person name="Moawad H."/>
            <person name="Abd El-Rahim W.M."/>
            <person name="Sadowsky M.J."/>
        </authorList>
    </citation>
    <scope>NUCLEOTIDE SEQUENCE [LARGE SCALE GENOMIC DNA]</scope>
    <source>
        <strain evidence="8 9">DG5B</strain>
    </source>
</reference>
<evidence type="ECO:0000256" key="6">
    <source>
        <dbReference type="ARBA" id="ARBA00023136"/>
    </source>
</evidence>
<dbReference type="OrthoDB" id="9793581at2"/>
<keyword evidence="9" id="KW-1185">Reference proteome</keyword>
<evidence type="ECO:0000313" key="8">
    <source>
        <dbReference type="EMBL" id="ALW84020.1"/>
    </source>
</evidence>
<dbReference type="STRING" id="1411621.AUC43_02245"/>
<comment type="similarity">
    <text evidence="2 7">Belongs to the ExbD/TolR family.</text>
</comment>
<dbReference type="RefSeq" id="WP_068189312.1">
    <property type="nucleotide sequence ID" value="NZ_CP013909.1"/>
</dbReference>
<dbReference type="Pfam" id="PF02472">
    <property type="entry name" value="ExbD"/>
    <property type="match status" value="1"/>
</dbReference>
<dbReference type="EMBL" id="CP013909">
    <property type="protein sequence ID" value="ALW84020.1"/>
    <property type="molecule type" value="Genomic_DNA"/>
</dbReference>
<keyword evidence="4 7" id="KW-0812">Transmembrane</keyword>
<organism evidence="8 9">
    <name type="scientific">Hymenobacter sedentarius</name>
    <dbReference type="NCBI Taxonomy" id="1411621"/>
    <lineage>
        <taxon>Bacteria</taxon>
        <taxon>Pseudomonadati</taxon>
        <taxon>Bacteroidota</taxon>
        <taxon>Cytophagia</taxon>
        <taxon>Cytophagales</taxon>
        <taxon>Hymenobacteraceae</taxon>
        <taxon>Hymenobacter</taxon>
    </lineage>
</organism>
<evidence type="ECO:0000256" key="5">
    <source>
        <dbReference type="ARBA" id="ARBA00022989"/>
    </source>
</evidence>
<proteinExistence type="inferred from homology"/>
<keyword evidence="7" id="KW-0653">Protein transport</keyword>
<dbReference type="GO" id="GO:0022857">
    <property type="term" value="F:transmembrane transporter activity"/>
    <property type="evidence" value="ECO:0007669"/>
    <property type="project" value="InterPro"/>
</dbReference>
<keyword evidence="7" id="KW-0813">Transport</keyword>
<evidence type="ECO:0000256" key="2">
    <source>
        <dbReference type="ARBA" id="ARBA00005811"/>
    </source>
</evidence>
<comment type="subcellular location">
    <subcellularLocation>
        <location evidence="1">Cell membrane</location>
        <topology evidence="1">Single-pass membrane protein</topology>
    </subcellularLocation>
    <subcellularLocation>
        <location evidence="7">Cell membrane</location>
        <topology evidence="7">Single-pass type II membrane protein</topology>
    </subcellularLocation>
</comment>
<evidence type="ECO:0000256" key="4">
    <source>
        <dbReference type="ARBA" id="ARBA00022692"/>
    </source>
</evidence>
<dbReference type="KEGG" id="hyg:AUC43_02245"/>
<sequence length="210" mass="23385">MPKVKPHRTSPSLDMTPMVDLAFLLVTFFMLTTKFAPEESVVVDTPSSVSELKLPENNVITLTVDKNKRVFFGVDAKQTKIQALQRVGAKYGVNFTAAQAKEFGDLPNFGLPISQLGSYLDMAKEDRKQVNDKQPGVPLDSLNNQLVDWVLEARRANQAIFHKPTYIAIKGDGNADVPTVQKVIKVLQEKDINRFNLITDMENKPVAASR</sequence>